<feature type="transmembrane region" description="Helical" evidence="1">
    <location>
        <begin position="50"/>
        <end position="69"/>
    </location>
</feature>
<dbReference type="Gene3D" id="3.10.20.90">
    <property type="entry name" value="Phosphatidylinositol 3-kinase Catalytic Subunit, Chain A, domain 1"/>
    <property type="match status" value="1"/>
</dbReference>
<gene>
    <name evidence="2" type="ORF">AGLY_015579</name>
</gene>
<keyword evidence="3" id="KW-1185">Reference proteome</keyword>
<dbReference type="OrthoDB" id="2445133at2759"/>
<feature type="non-terminal residue" evidence="2">
    <location>
        <position position="655"/>
    </location>
</feature>
<dbReference type="PANTHER" id="PTHR46424">
    <property type="entry name" value="UBX DOMAIN-CONTAINING PROTEIN 4"/>
    <property type="match status" value="1"/>
</dbReference>
<feature type="transmembrane region" description="Helical" evidence="1">
    <location>
        <begin position="23"/>
        <end position="43"/>
    </location>
</feature>
<accession>A0A6G0T098</accession>
<dbReference type="GO" id="GO:0036503">
    <property type="term" value="P:ERAD pathway"/>
    <property type="evidence" value="ECO:0007669"/>
    <property type="project" value="TreeGrafter"/>
</dbReference>
<evidence type="ECO:0008006" key="4">
    <source>
        <dbReference type="Google" id="ProtNLM"/>
    </source>
</evidence>
<reference evidence="2 3" key="1">
    <citation type="submission" date="2019-08" db="EMBL/GenBank/DDBJ databases">
        <title>The genome of the soybean aphid Biotype 1, its phylome, world population structure and adaptation to the North American continent.</title>
        <authorList>
            <person name="Giordano R."/>
            <person name="Donthu R.K."/>
            <person name="Hernandez A.G."/>
            <person name="Wright C.L."/>
            <person name="Zimin A.V."/>
        </authorList>
    </citation>
    <scope>NUCLEOTIDE SEQUENCE [LARGE SCALE GENOMIC DNA]</scope>
    <source>
        <tissue evidence="2">Whole aphids</tissue>
    </source>
</reference>
<dbReference type="Proteomes" id="UP000475862">
    <property type="component" value="Unassembled WGS sequence"/>
</dbReference>
<proteinExistence type="predicted"/>
<keyword evidence="1" id="KW-1133">Transmembrane helix</keyword>
<keyword evidence="1" id="KW-0472">Membrane</keyword>
<evidence type="ECO:0000313" key="2">
    <source>
        <dbReference type="EMBL" id="KAE9523932.1"/>
    </source>
</evidence>
<name>A0A6G0T098_APHGL</name>
<keyword evidence="1" id="KW-0812">Transmembrane</keyword>
<comment type="caution">
    <text evidence="2">The sequence shown here is derived from an EMBL/GenBank/DDBJ whole genome shotgun (WGS) entry which is preliminary data.</text>
</comment>
<evidence type="ECO:0000313" key="3">
    <source>
        <dbReference type="Proteomes" id="UP000475862"/>
    </source>
</evidence>
<dbReference type="InterPro" id="IPR029071">
    <property type="entry name" value="Ubiquitin-like_domsf"/>
</dbReference>
<protein>
    <recommendedName>
        <fullName evidence="4">UBX domain-containing protein</fullName>
    </recommendedName>
</protein>
<dbReference type="GO" id="GO:0005783">
    <property type="term" value="C:endoplasmic reticulum"/>
    <property type="evidence" value="ECO:0007669"/>
    <property type="project" value="TreeGrafter"/>
</dbReference>
<dbReference type="AlphaFoldDB" id="A0A6G0T098"/>
<dbReference type="PANTHER" id="PTHR46424:SF1">
    <property type="entry name" value="UBX DOMAIN-CONTAINING PROTEIN 4"/>
    <property type="match status" value="1"/>
</dbReference>
<evidence type="ECO:0000256" key="1">
    <source>
        <dbReference type="SAM" id="Phobius"/>
    </source>
</evidence>
<dbReference type="SUPFAM" id="SSF54236">
    <property type="entry name" value="Ubiquitin-like"/>
    <property type="match status" value="1"/>
</dbReference>
<organism evidence="2 3">
    <name type="scientific">Aphis glycines</name>
    <name type="common">Soybean aphid</name>
    <dbReference type="NCBI Taxonomy" id="307491"/>
    <lineage>
        <taxon>Eukaryota</taxon>
        <taxon>Metazoa</taxon>
        <taxon>Ecdysozoa</taxon>
        <taxon>Arthropoda</taxon>
        <taxon>Hexapoda</taxon>
        <taxon>Insecta</taxon>
        <taxon>Pterygota</taxon>
        <taxon>Neoptera</taxon>
        <taxon>Paraneoptera</taxon>
        <taxon>Hemiptera</taxon>
        <taxon>Sternorrhyncha</taxon>
        <taxon>Aphidomorpha</taxon>
        <taxon>Aphidoidea</taxon>
        <taxon>Aphididae</taxon>
        <taxon>Aphidini</taxon>
        <taxon>Aphis</taxon>
        <taxon>Aphis</taxon>
    </lineage>
</organism>
<sequence length="655" mass="75389">MLITLNFDLSLIFGGFLSRDSRIAPVFINALSFDVSFTFVSFLTLESSLLLLLIILLLLLSTIFFPFSLKLFNVFCDNFLLRNGINRDSGNLPSRDGERNPDVVITTLEISLSLRSLSVVSDFYHFALIPDFYDSKMYRMIILLTHKKFTRLFRIHCRKMFMNINGSGHNFSASWFHDQHLYHEMPFLHHQYLVLLSGQSFPDKLVGHDEALVLCSKRLFVINKRFAVNRRDIADRAIVSTLTVMSSLKWFEGDSKTALQQMIDRNCALLIYIGNGNDDLAKIFYDTNVIQLLNNELFLCYKMDPLGPINNVNIPSIYLLEKNNSHQYIINKNQVLTNPNDIQLDLKSQLLNAIQCIIKDISDSINVDDNKQKYLQYLTDITNKLRVFDSPNINSGVENVAEEIKKSNDIAKIKFKVPCKDFMIVKEFQTSALLKDIATYILNEVHLSGRHIKLIAHRQFTDEDFDQTLDALNLCPSSTIYVHMDTKQSNQWLYSILNYQSWLGNLVNFTIITPFNFIQDFLISFARPSPSVEAPRTINHQNKNKTKTVNKNSMSTIKSNQLVVVGVHHQLKTQAWHDIKDGNLVYIDHYSTIESTLLSQFVSGHVKKSSELKQLDNPDISDIKSLSLKSLKDYAIAYEHDVSQQEFRYHLISYL</sequence>
<dbReference type="EMBL" id="VYZN01000074">
    <property type="protein sequence ID" value="KAE9523932.1"/>
    <property type="molecule type" value="Genomic_DNA"/>
</dbReference>